<dbReference type="EMBL" id="JAPEVB010000002">
    <property type="protein sequence ID" value="KAJ4394268.1"/>
    <property type="molecule type" value="Genomic_DNA"/>
</dbReference>
<keyword evidence="2" id="KW-0732">Signal</keyword>
<evidence type="ECO:0000313" key="3">
    <source>
        <dbReference type="EMBL" id="KAJ4394268.1"/>
    </source>
</evidence>
<organism evidence="3 4">
    <name type="scientific">Gnomoniopsis smithogilvyi</name>
    <dbReference type="NCBI Taxonomy" id="1191159"/>
    <lineage>
        <taxon>Eukaryota</taxon>
        <taxon>Fungi</taxon>
        <taxon>Dikarya</taxon>
        <taxon>Ascomycota</taxon>
        <taxon>Pezizomycotina</taxon>
        <taxon>Sordariomycetes</taxon>
        <taxon>Sordariomycetidae</taxon>
        <taxon>Diaporthales</taxon>
        <taxon>Gnomoniaceae</taxon>
        <taxon>Gnomoniopsis</taxon>
    </lineage>
</organism>
<keyword evidence="4" id="KW-1185">Reference proteome</keyword>
<evidence type="ECO:0000256" key="2">
    <source>
        <dbReference type="SAM" id="SignalP"/>
    </source>
</evidence>
<feature type="region of interest" description="Disordered" evidence="1">
    <location>
        <begin position="82"/>
        <end position="108"/>
    </location>
</feature>
<protein>
    <submittedName>
        <fullName evidence="3">Uncharacterized protein</fullName>
    </submittedName>
</protein>
<feature type="compositionally biased region" description="Low complexity" evidence="1">
    <location>
        <begin position="83"/>
        <end position="92"/>
    </location>
</feature>
<evidence type="ECO:0000256" key="1">
    <source>
        <dbReference type="SAM" id="MobiDB-lite"/>
    </source>
</evidence>
<dbReference type="AlphaFoldDB" id="A0A9W8YYN3"/>
<comment type="caution">
    <text evidence="3">The sequence shown here is derived from an EMBL/GenBank/DDBJ whole genome shotgun (WGS) entry which is preliminary data.</text>
</comment>
<gene>
    <name evidence="3" type="ORF">N0V93_003485</name>
</gene>
<feature type="chain" id="PRO_5040727333" evidence="2">
    <location>
        <begin position="35"/>
        <end position="121"/>
    </location>
</feature>
<dbReference type="Proteomes" id="UP001140453">
    <property type="component" value="Unassembled WGS sequence"/>
</dbReference>
<reference evidence="3" key="1">
    <citation type="submission" date="2022-10" db="EMBL/GenBank/DDBJ databases">
        <title>Tapping the CABI collections for fungal endophytes: first genome assemblies for Collariella, Neodidymelliopsis, Ascochyta clinopodiicola, Didymella pomorum, Didymosphaeria variabile, Neocosmospora piperis and Neocucurbitaria cava.</title>
        <authorList>
            <person name="Hill R."/>
        </authorList>
    </citation>
    <scope>NUCLEOTIDE SEQUENCE</scope>
    <source>
        <strain evidence="3">IMI 355082</strain>
    </source>
</reference>
<accession>A0A9W8YYN3</accession>
<sequence>MPRSTYSQLLLTPACNNMFAKTIIFATLATLALAAPPTPVNELAARQTGGGLADLLGGAGGAGGASGAGGLSSLLGGAGGATGDATGDATGTSNESSGLGATLGGGLDGAEGVLENLGAAQ</sequence>
<feature type="signal peptide" evidence="2">
    <location>
        <begin position="1"/>
        <end position="34"/>
    </location>
</feature>
<proteinExistence type="predicted"/>
<evidence type="ECO:0000313" key="4">
    <source>
        <dbReference type="Proteomes" id="UP001140453"/>
    </source>
</evidence>
<name>A0A9W8YYN3_9PEZI</name>